<reference evidence="3 4" key="1">
    <citation type="submission" date="2024-10" db="EMBL/GenBank/DDBJ databases">
        <title>Updated reference genomes for cyclostephanoid diatoms.</title>
        <authorList>
            <person name="Roberts W.R."/>
            <person name="Alverson A.J."/>
        </authorList>
    </citation>
    <scope>NUCLEOTIDE SEQUENCE [LARGE SCALE GENOMIC DNA]</scope>
    <source>
        <strain evidence="3 4">AJA010-31</strain>
    </source>
</reference>
<keyword evidence="1" id="KW-0694">RNA-binding</keyword>
<evidence type="ECO:0000256" key="1">
    <source>
        <dbReference type="RuleBase" id="RU363098"/>
    </source>
</evidence>
<feature type="domain" description="RDRP core" evidence="2">
    <location>
        <begin position="38"/>
        <end position="70"/>
    </location>
</feature>
<dbReference type="GO" id="GO:0003968">
    <property type="term" value="F:RNA-directed RNA polymerase activity"/>
    <property type="evidence" value="ECO:0007669"/>
    <property type="project" value="UniProtKB-KW"/>
</dbReference>
<dbReference type="EMBL" id="JALLPJ020000157">
    <property type="protein sequence ID" value="KAL3800488.1"/>
    <property type="molecule type" value="Genomic_DNA"/>
</dbReference>
<dbReference type="Pfam" id="PF05183">
    <property type="entry name" value="RdRP"/>
    <property type="match status" value="1"/>
</dbReference>
<keyword evidence="4" id="KW-1185">Reference proteome</keyword>
<comment type="catalytic activity">
    <reaction evidence="1">
        <text>RNA(n) + a ribonucleoside 5'-triphosphate = RNA(n+1) + diphosphate</text>
        <dbReference type="Rhea" id="RHEA:21248"/>
        <dbReference type="Rhea" id="RHEA-COMP:14527"/>
        <dbReference type="Rhea" id="RHEA-COMP:17342"/>
        <dbReference type="ChEBI" id="CHEBI:33019"/>
        <dbReference type="ChEBI" id="CHEBI:61557"/>
        <dbReference type="ChEBI" id="CHEBI:140395"/>
        <dbReference type="EC" id="2.7.7.48"/>
    </reaction>
</comment>
<comment type="caution">
    <text evidence="3">The sequence shown here is derived from an EMBL/GenBank/DDBJ whole genome shotgun (WGS) entry which is preliminary data.</text>
</comment>
<gene>
    <name evidence="3" type="ORF">ACHAWO_000168</name>
</gene>
<organism evidence="3 4">
    <name type="scientific">Cyclotella atomus</name>
    <dbReference type="NCBI Taxonomy" id="382360"/>
    <lineage>
        <taxon>Eukaryota</taxon>
        <taxon>Sar</taxon>
        <taxon>Stramenopiles</taxon>
        <taxon>Ochrophyta</taxon>
        <taxon>Bacillariophyta</taxon>
        <taxon>Coscinodiscophyceae</taxon>
        <taxon>Thalassiosirophycidae</taxon>
        <taxon>Stephanodiscales</taxon>
        <taxon>Stephanodiscaceae</taxon>
        <taxon>Cyclotella</taxon>
    </lineage>
</organism>
<dbReference type="AlphaFoldDB" id="A0ABD3QKQ0"/>
<dbReference type="InterPro" id="IPR057596">
    <property type="entry name" value="RDRP_core"/>
</dbReference>
<comment type="similarity">
    <text evidence="1">Belongs to the RdRP family.</text>
</comment>
<evidence type="ECO:0000313" key="4">
    <source>
        <dbReference type="Proteomes" id="UP001530400"/>
    </source>
</evidence>
<keyword evidence="1" id="KW-0808">Transferase</keyword>
<keyword evidence="1" id="KW-0696">RNA-directed RNA polymerase</keyword>
<name>A0ABD3QKQ0_9STRA</name>
<protein>
    <recommendedName>
        <fullName evidence="1">RNA-dependent RNA polymerase</fullName>
        <ecNumber evidence="1">2.7.7.48</ecNumber>
    </recommendedName>
</protein>
<proteinExistence type="inferred from homology"/>
<sequence length="77" mass="8802">MKFIPVLKSKPSEMTEEMWDMLCSYEFGTIIFGSPNCSNDTPVPNMIADGDLDGDTYFVLWDDDILRTMPNPYSAWP</sequence>
<keyword evidence="1" id="KW-0548">Nucleotidyltransferase</keyword>
<dbReference type="GO" id="GO:0003723">
    <property type="term" value="F:RNA binding"/>
    <property type="evidence" value="ECO:0007669"/>
    <property type="project" value="UniProtKB-KW"/>
</dbReference>
<evidence type="ECO:0000313" key="3">
    <source>
        <dbReference type="EMBL" id="KAL3800488.1"/>
    </source>
</evidence>
<dbReference type="Proteomes" id="UP001530400">
    <property type="component" value="Unassembled WGS sequence"/>
</dbReference>
<evidence type="ECO:0000259" key="2">
    <source>
        <dbReference type="Pfam" id="PF05183"/>
    </source>
</evidence>
<accession>A0ABD3QKQ0</accession>
<dbReference type="EC" id="2.7.7.48" evidence="1"/>